<protein>
    <submittedName>
        <fullName evidence="1">Uncharacterized protein</fullName>
    </submittedName>
</protein>
<evidence type="ECO:0000313" key="1">
    <source>
        <dbReference type="EMBL" id="KAJ4431056.1"/>
    </source>
</evidence>
<name>A0ABQ8SB45_PERAM</name>
<sequence>MAGLRESSNEPADSLKAINTDTEDMIISCHKAEAPYFSALKLNTDKQNVNLMTRFIIECKLAYDVKAACPYL</sequence>
<organism evidence="1 2">
    <name type="scientific">Periplaneta americana</name>
    <name type="common">American cockroach</name>
    <name type="synonym">Blatta americana</name>
    <dbReference type="NCBI Taxonomy" id="6978"/>
    <lineage>
        <taxon>Eukaryota</taxon>
        <taxon>Metazoa</taxon>
        <taxon>Ecdysozoa</taxon>
        <taxon>Arthropoda</taxon>
        <taxon>Hexapoda</taxon>
        <taxon>Insecta</taxon>
        <taxon>Pterygota</taxon>
        <taxon>Neoptera</taxon>
        <taxon>Polyneoptera</taxon>
        <taxon>Dictyoptera</taxon>
        <taxon>Blattodea</taxon>
        <taxon>Blattoidea</taxon>
        <taxon>Blattidae</taxon>
        <taxon>Blattinae</taxon>
        <taxon>Periplaneta</taxon>
    </lineage>
</organism>
<evidence type="ECO:0000313" key="2">
    <source>
        <dbReference type="Proteomes" id="UP001148838"/>
    </source>
</evidence>
<comment type="caution">
    <text evidence="1">The sequence shown here is derived from an EMBL/GenBank/DDBJ whole genome shotgun (WGS) entry which is preliminary data.</text>
</comment>
<gene>
    <name evidence="1" type="ORF">ANN_19649</name>
</gene>
<reference evidence="1 2" key="1">
    <citation type="journal article" date="2022" name="Allergy">
        <title>Genome assembly and annotation of Periplaneta americana reveal a comprehensive cockroach allergen profile.</title>
        <authorList>
            <person name="Wang L."/>
            <person name="Xiong Q."/>
            <person name="Saelim N."/>
            <person name="Wang L."/>
            <person name="Nong W."/>
            <person name="Wan A.T."/>
            <person name="Shi M."/>
            <person name="Liu X."/>
            <person name="Cao Q."/>
            <person name="Hui J.H.L."/>
            <person name="Sookrung N."/>
            <person name="Leung T.F."/>
            <person name="Tungtrongchitr A."/>
            <person name="Tsui S.K.W."/>
        </authorList>
    </citation>
    <scope>NUCLEOTIDE SEQUENCE [LARGE SCALE GENOMIC DNA]</scope>
    <source>
        <strain evidence="1">PWHHKU_190912</strain>
    </source>
</reference>
<dbReference type="Proteomes" id="UP001148838">
    <property type="component" value="Unassembled WGS sequence"/>
</dbReference>
<dbReference type="EMBL" id="JAJSOF020000031">
    <property type="protein sequence ID" value="KAJ4431056.1"/>
    <property type="molecule type" value="Genomic_DNA"/>
</dbReference>
<accession>A0ABQ8SB45</accession>
<keyword evidence="2" id="KW-1185">Reference proteome</keyword>
<proteinExistence type="predicted"/>